<organism evidence="17 18">
    <name type="scientific">Aurantiacibacter gilvus</name>
    <dbReference type="NCBI Taxonomy" id="3139141"/>
    <lineage>
        <taxon>Bacteria</taxon>
        <taxon>Pseudomonadati</taxon>
        <taxon>Pseudomonadota</taxon>
        <taxon>Alphaproteobacteria</taxon>
        <taxon>Sphingomonadales</taxon>
        <taxon>Erythrobacteraceae</taxon>
        <taxon>Aurantiacibacter</taxon>
    </lineage>
</organism>
<dbReference type="InterPro" id="IPR015864">
    <property type="entry name" value="FAD_synthase"/>
</dbReference>
<evidence type="ECO:0000313" key="17">
    <source>
        <dbReference type="EMBL" id="MEL1251735.1"/>
    </source>
</evidence>
<keyword evidence="10 15" id="KW-0274">FAD</keyword>
<dbReference type="InterPro" id="IPR023465">
    <property type="entry name" value="Riboflavin_kinase_dom_sf"/>
</dbReference>
<comment type="caution">
    <text evidence="17">The sequence shown here is derived from an EMBL/GenBank/DDBJ whole genome shotgun (WGS) entry which is preliminary data.</text>
</comment>
<dbReference type="Pfam" id="PF06574">
    <property type="entry name" value="FAD_syn"/>
    <property type="match status" value="1"/>
</dbReference>
<evidence type="ECO:0000256" key="3">
    <source>
        <dbReference type="ARBA" id="ARBA00005201"/>
    </source>
</evidence>
<evidence type="ECO:0000256" key="1">
    <source>
        <dbReference type="ARBA" id="ARBA00002121"/>
    </source>
</evidence>
<feature type="domain" description="Riboflavin kinase" evidence="16">
    <location>
        <begin position="183"/>
        <end position="308"/>
    </location>
</feature>
<reference evidence="17 18" key="1">
    <citation type="submission" date="2024-04" db="EMBL/GenBank/DDBJ databases">
        <title>Aurantiacibacter sp. DGU6 16S ribosomal RNA gene Genome sequencing and assembly.</title>
        <authorList>
            <person name="Park S."/>
        </authorList>
    </citation>
    <scope>NUCLEOTIDE SEQUENCE [LARGE SCALE GENOMIC DNA]</scope>
    <source>
        <strain evidence="17 18">DGU6</strain>
    </source>
</reference>
<dbReference type="GO" id="GO:0003919">
    <property type="term" value="F:FMN adenylyltransferase activity"/>
    <property type="evidence" value="ECO:0007669"/>
    <property type="project" value="UniProtKB-EC"/>
</dbReference>
<proteinExistence type="inferred from homology"/>
<dbReference type="EC" id="2.7.1.26" evidence="15"/>
<comment type="catalytic activity">
    <reaction evidence="13 15">
        <text>riboflavin + ATP = FMN + ADP + H(+)</text>
        <dbReference type="Rhea" id="RHEA:14357"/>
        <dbReference type="ChEBI" id="CHEBI:15378"/>
        <dbReference type="ChEBI" id="CHEBI:30616"/>
        <dbReference type="ChEBI" id="CHEBI:57986"/>
        <dbReference type="ChEBI" id="CHEBI:58210"/>
        <dbReference type="ChEBI" id="CHEBI:456216"/>
        <dbReference type="EC" id="2.7.1.26"/>
    </reaction>
</comment>
<dbReference type="EC" id="2.7.7.2" evidence="15"/>
<comment type="catalytic activity">
    <reaction evidence="14 15">
        <text>FMN + ATP + H(+) = FAD + diphosphate</text>
        <dbReference type="Rhea" id="RHEA:17237"/>
        <dbReference type="ChEBI" id="CHEBI:15378"/>
        <dbReference type="ChEBI" id="CHEBI:30616"/>
        <dbReference type="ChEBI" id="CHEBI:33019"/>
        <dbReference type="ChEBI" id="CHEBI:57692"/>
        <dbReference type="ChEBI" id="CHEBI:58210"/>
        <dbReference type="EC" id="2.7.7.2"/>
    </reaction>
</comment>
<evidence type="ECO:0000256" key="15">
    <source>
        <dbReference type="PIRNR" id="PIRNR004491"/>
    </source>
</evidence>
<evidence type="ECO:0000256" key="4">
    <source>
        <dbReference type="ARBA" id="ARBA00022630"/>
    </source>
</evidence>
<dbReference type="SUPFAM" id="SSF52374">
    <property type="entry name" value="Nucleotidylyl transferase"/>
    <property type="match status" value="1"/>
</dbReference>
<keyword evidence="5 15" id="KW-0288">FMN</keyword>
<evidence type="ECO:0000256" key="11">
    <source>
        <dbReference type="ARBA" id="ARBA00022840"/>
    </source>
</evidence>
<dbReference type="RefSeq" id="WP_341674278.1">
    <property type="nucleotide sequence ID" value="NZ_JBBYHV010000002.1"/>
</dbReference>
<dbReference type="Gene3D" id="3.40.50.620">
    <property type="entry name" value="HUPs"/>
    <property type="match status" value="1"/>
</dbReference>
<comment type="pathway">
    <text evidence="2 15">Cofactor biosynthesis; FAD biosynthesis; FAD from FMN: step 1/1.</text>
</comment>
<dbReference type="InterPro" id="IPR015865">
    <property type="entry name" value="Riboflavin_kinase_bac/euk"/>
</dbReference>
<dbReference type="InterPro" id="IPR002606">
    <property type="entry name" value="Riboflavin_kinase_bac"/>
</dbReference>
<dbReference type="InterPro" id="IPR023468">
    <property type="entry name" value="Riboflavin_kinase"/>
</dbReference>
<evidence type="ECO:0000259" key="16">
    <source>
        <dbReference type="SMART" id="SM00904"/>
    </source>
</evidence>
<keyword evidence="6 15" id="KW-0808">Transferase</keyword>
<dbReference type="EMBL" id="JBBYHV010000002">
    <property type="protein sequence ID" value="MEL1251735.1"/>
    <property type="molecule type" value="Genomic_DNA"/>
</dbReference>
<dbReference type="SMART" id="SM00904">
    <property type="entry name" value="Flavokinase"/>
    <property type="match status" value="1"/>
</dbReference>
<evidence type="ECO:0000256" key="6">
    <source>
        <dbReference type="ARBA" id="ARBA00022679"/>
    </source>
</evidence>
<keyword evidence="12" id="KW-0511">Multifunctional enzyme</keyword>
<dbReference type="Pfam" id="PF01687">
    <property type="entry name" value="Flavokinase"/>
    <property type="match status" value="1"/>
</dbReference>
<evidence type="ECO:0000256" key="10">
    <source>
        <dbReference type="ARBA" id="ARBA00022827"/>
    </source>
</evidence>
<keyword evidence="11 15" id="KW-0067">ATP-binding</keyword>
<dbReference type="SUPFAM" id="SSF82114">
    <property type="entry name" value="Riboflavin kinase-like"/>
    <property type="match status" value="1"/>
</dbReference>
<evidence type="ECO:0000256" key="5">
    <source>
        <dbReference type="ARBA" id="ARBA00022643"/>
    </source>
</evidence>
<accession>A0ABU9IH19</accession>
<comment type="pathway">
    <text evidence="3 15">Cofactor biosynthesis; FMN biosynthesis; FMN from riboflavin (ATP route): step 1/1.</text>
</comment>
<evidence type="ECO:0000313" key="18">
    <source>
        <dbReference type="Proteomes" id="UP001497045"/>
    </source>
</evidence>
<sequence>MTRLSHRDAVPESLRGAIIALGNFDGFHLGHQRVVAEAVEWAKAEGRPAIVATFDPHPVRHFAPHVPPFRLTSLAQREELFTAAGADAMLVFEFGDELAATPAESFVRDLLGTQIGAAGVVTGEDFTFGKGRDGNVAVLRDVGATCGIEARAVGPVGASGQVVSSSRIRDALKAGECQVAADLLTRPFTVRGTVIHGDKRGRELGYPTANMDMGSYLRPRFGVYAVTGRVLATGQQLVGAANLGVRPQFDPPKELLEPFFFDFSGDLYGQQIDVALHHFLRPEARFDSLDALKVQMERDCEQARDLLGGARND</sequence>
<dbReference type="PANTHER" id="PTHR22749">
    <property type="entry name" value="RIBOFLAVIN KINASE/FMN ADENYLYLTRANSFERASE"/>
    <property type="match status" value="1"/>
</dbReference>
<keyword evidence="7 15" id="KW-0548">Nucleotidyltransferase</keyword>
<dbReference type="PANTHER" id="PTHR22749:SF6">
    <property type="entry name" value="RIBOFLAVIN KINASE"/>
    <property type="match status" value="1"/>
</dbReference>
<name>A0ABU9IH19_9SPHN</name>
<gene>
    <name evidence="17" type="ORF">AAEO60_13750</name>
</gene>
<dbReference type="CDD" id="cd02064">
    <property type="entry name" value="FAD_synthetase_N"/>
    <property type="match status" value="1"/>
</dbReference>
<dbReference type="InterPro" id="IPR014729">
    <property type="entry name" value="Rossmann-like_a/b/a_fold"/>
</dbReference>
<comment type="similarity">
    <text evidence="15">Belongs to the ribF family.</text>
</comment>
<evidence type="ECO:0000256" key="9">
    <source>
        <dbReference type="ARBA" id="ARBA00022777"/>
    </source>
</evidence>
<evidence type="ECO:0000256" key="2">
    <source>
        <dbReference type="ARBA" id="ARBA00004726"/>
    </source>
</evidence>
<dbReference type="Proteomes" id="UP001497045">
    <property type="component" value="Unassembled WGS sequence"/>
</dbReference>
<evidence type="ECO:0000256" key="8">
    <source>
        <dbReference type="ARBA" id="ARBA00022741"/>
    </source>
</evidence>
<evidence type="ECO:0000256" key="7">
    <source>
        <dbReference type="ARBA" id="ARBA00022695"/>
    </source>
</evidence>
<dbReference type="Gene3D" id="2.40.30.30">
    <property type="entry name" value="Riboflavin kinase-like"/>
    <property type="match status" value="1"/>
</dbReference>
<dbReference type="PIRSF" id="PIRSF004491">
    <property type="entry name" value="FAD_Synth"/>
    <property type="match status" value="1"/>
</dbReference>
<evidence type="ECO:0000256" key="13">
    <source>
        <dbReference type="ARBA" id="ARBA00047880"/>
    </source>
</evidence>
<keyword evidence="4 15" id="KW-0285">Flavoprotein</keyword>
<evidence type="ECO:0000256" key="14">
    <source>
        <dbReference type="ARBA" id="ARBA00049494"/>
    </source>
</evidence>
<keyword evidence="18" id="KW-1185">Reference proteome</keyword>
<dbReference type="GO" id="GO:0008531">
    <property type="term" value="F:riboflavin kinase activity"/>
    <property type="evidence" value="ECO:0007669"/>
    <property type="project" value="UniProtKB-EC"/>
</dbReference>
<dbReference type="NCBIfam" id="TIGR00083">
    <property type="entry name" value="ribF"/>
    <property type="match status" value="1"/>
</dbReference>
<comment type="function">
    <text evidence="1">Catalyzes the phosphorylation of riboflavin to FMN followed by the adenylation of FMN to FAD.</text>
</comment>
<dbReference type="NCBIfam" id="NF004160">
    <property type="entry name" value="PRK05627.1-3"/>
    <property type="match status" value="1"/>
</dbReference>
<protein>
    <recommendedName>
        <fullName evidence="15">Riboflavin biosynthesis protein</fullName>
    </recommendedName>
    <domain>
        <recommendedName>
            <fullName evidence="15">Riboflavin kinase</fullName>
            <ecNumber evidence="15">2.7.1.26</ecNumber>
        </recommendedName>
        <alternativeName>
            <fullName evidence="15">Flavokinase</fullName>
        </alternativeName>
    </domain>
    <domain>
        <recommendedName>
            <fullName evidence="15">FMN adenylyltransferase</fullName>
            <ecNumber evidence="15">2.7.7.2</ecNumber>
        </recommendedName>
        <alternativeName>
            <fullName evidence="15">FAD pyrophosphorylase</fullName>
        </alternativeName>
        <alternativeName>
            <fullName evidence="15">FAD synthase</fullName>
        </alternativeName>
    </domain>
</protein>
<evidence type="ECO:0000256" key="12">
    <source>
        <dbReference type="ARBA" id="ARBA00023268"/>
    </source>
</evidence>
<keyword evidence="9 15" id="KW-0418">Kinase</keyword>
<keyword evidence="8 15" id="KW-0547">Nucleotide-binding</keyword>